<evidence type="ECO:0000313" key="2">
    <source>
        <dbReference type="Proteomes" id="UP001501666"/>
    </source>
</evidence>
<name>A0ABP6FID8_9ACTN</name>
<proteinExistence type="predicted"/>
<protein>
    <submittedName>
        <fullName evidence="1">Uncharacterized protein</fullName>
    </submittedName>
</protein>
<organism evidence="1 2">
    <name type="scientific">Nonomuraea recticatena</name>
    <dbReference type="NCBI Taxonomy" id="46178"/>
    <lineage>
        <taxon>Bacteria</taxon>
        <taxon>Bacillati</taxon>
        <taxon>Actinomycetota</taxon>
        <taxon>Actinomycetes</taxon>
        <taxon>Streptosporangiales</taxon>
        <taxon>Streptosporangiaceae</taxon>
        <taxon>Nonomuraea</taxon>
    </lineage>
</organism>
<dbReference type="Proteomes" id="UP001501666">
    <property type="component" value="Unassembled WGS sequence"/>
</dbReference>
<comment type="caution">
    <text evidence="1">The sequence shown here is derived from an EMBL/GenBank/DDBJ whole genome shotgun (WGS) entry which is preliminary data.</text>
</comment>
<reference evidence="2" key="1">
    <citation type="journal article" date="2019" name="Int. J. Syst. Evol. Microbiol.">
        <title>The Global Catalogue of Microorganisms (GCM) 10K type strain sequencing project: providing services to taxonomists for standard genome sequencing and annotation.</title>
        <authorList>
            <consortium name="The Broad Institute Genomics Platform"/>
            <consortium name="The Broad Institute Genome Sequencing Center for Infectious Disease"/>
            <person name="Wu L."/>
            <person name="Ma J."/>
        </authorList>
    </citation>
    <scope>NUCLEOTIDE SEQUENCE [LARGE SCALE GENOMIC DNA]</scope>
    <source>
        <strain evidence="2">JCM 6835</strain>
    </source>
</reference>
<sequence length="63" mass="6870">MKAHIDDLRGDGLAHDPVPMFLRPLTSPASYRTSLRIARRSVLGELADRMFCLGQSGEMPASG</sequence>
<accession>A0ABP6FID8</accession>
<gene>
    <name evidence="1" type="ORF">GCM10010412_078200</name>
</gene>
<dbReference type="EMBL" id="BAAATE010000030">
    <property type="protein sequence ID" value="GAA2689174.1"/>
    <property type="molecule type" value="Genomic_DNA"/>
</dbReference>
<evidence type="ECO:0000313" key="1">
    <source>
        <dbReference type="EMBL" id="GAA2689174.1"/>
    </source>
</evidence>
<keyword evidence="2" id="KW-1185">Reference proteome</keyword>